<evidence type="ECO:0000256" key="2">
    <source>
        <dbReference type="ARBA" id="ARBA00005426"/>
    </source>
</evidence>
<reference evidence="12 13" key="1">
    <citation type="submission" date="2019-02" db="EMBL/GenBank/DDBJ databases">
        <title>Deep-cultivation of Planctomycetes and their phenomic and genomic characterization uncovers novel biology.</title>
        <authorList>
            <person name="Wiegand S."/>
            <person name="Jogler M."/>
            <person name="Boedeker C."/>
            <person name="Pinto D."/>
            <person name="Vollmers J."/>
            <person name="Rivas-Marin E."/>
            <person name="Kohn T."/>
            <person name="Peeters S.H."/>
            <person name="Heuer A."/>
            <person name="Rast P."/>
            <person name="Oberbeckmann S."/>
            <person name="Bunk B."/>
            <person name="Jeske O."/>
            <person name="Meyerdierks A."/>
            <person name="Storesund J.E."/>
            <person name="Kallscheuer N."/>
            <person name="Luecker S."/>
            <person name="Lage O.M."/>
            <person name="Pohl T."/>
            <person name="Merkel B.J."/>
            <person name="Hornburger P."/>
            <person name="Mueller R.-W."/>
            <person name="Bruemmer F."/>
            <person name="Labrenz M."/>
            <person name="Spormann A.M."/>
            <person name="Op den Camp H."/>
            <person name="Overmann J."/>
            <person name="Amann R."/>
            <person name="Jetten M.S.M."/>
            <person name="Mascher T."/>
            <person name="Medema M.H."/>
            <person name="Devos D.P."/>
            <person name="Kaster A.-K."/>
            <person name="Ovreas L."/>
            <person name="Rohde M."/>
            <person name="Galperin M.Y."/>
            <person name="Jogler C."/>
        </authorList>
    </citation>
    <scope>NUCLEOTIDE SEQUENCE [LARGE SCALE GENOMIC DNA]</scope>
    <source>
        <strain evidence="12 13">Pan216</strain>
    </source>
</reference>
<comment type="similarity">
    <text evidence="2">Belongs to the MoaE family.</text>
</comment>
<protein>
    <recommendedName>
        <fullName evidence="4">Molybdopterin synthase catalytic subunit</fullName>
        <ecNumber evidence="3">2.8.1.12</ecNumber>
    </recommendedName>
    <alternativeName>
        <fullName evidence="9">MPT synthase subunit 2</fullName>
    </alternativeName>
    <alternativeName>
        <fullName evidence="7">Molybdenum cofactor biosynthesis protein E</fullName>
    </alternativeName>
    <alternativeName>
        <fullName evidence="8">Molybdopterin-converting factor large subunit</fullName>
    </alternativeName>
    <alternativeName>
        <fullName evidence="10">Molybdopterin-converting factor subunit 2</fullName>
    </alternativeName>
</protein>
<evidence type="ECO:0000313" key="12">
    <source>
        <dbReference type="EMBL" id="QDU64099.1"/>
    </source>
</evidence>
<dbReference type="AlphaFoldDB" id="A0A518BAT6"/>
<sequence>MIKLTKDTIDYHQLVEEARGNAFGAVVLFLGTVREMSEGRRVDALDYDAYPPMAEKELRGVVDEARQRWPLGEVSVIHRYGHLDLGDIAVAVVTASAHRAEAFAGAQWIMETIKERVPIWKRENWSDGSARWVHPQSAPTNDHDHP</sequence>
<dbReference type="PANTHER" id="PTHR23404">
    <property type="entry name" value="MOLYBDOPTERIN SYNTHASE RELATED"/>
    <property type="match status" value="1"/>
</dbReference>
<gene>
    <name evidence="12" type="primary">moaE</name>
    <name evidence="12" type="ORF">Pan216_49880</name>
</gene>
<accession>A0A518BAT6</accession>
<evidence type="ECO:0000256" key="8">
    <source>
        <dbReference type="ARBA" id="ARBA00030407"/>
    </source>
</evidence>
<dbReference type="GO" id="GO:0006777">
    <property type="term" value="P:Mo-molybdopterin cofactor biosynthetic process"/>
    <property type="evidence" value="ECO:0007669"/>
    <property type="project" value="UniProtKB-KW"/>
</dbReference>
<proteinExistence type="inferred from homology"/>
<dbReference type="KEGG" id="knv:Pan216_49880"/>
<keyword evidence="5" id="KW-0501">Molybdenum cofactor biosynthesis</keyword>
<organism evidence="12 13">
    <name type="scientific">Kolteria novifilia</name>
    <dbReference type="NCBI Taxonomy" id="2527975"/>
    <lineage>
        <taxon>Bacteria</taxon>
        <taxon>Pseudomonadati</taxon>
        <taxon>Planctomycetota</taxon>
        <taxon>Planctomycetia</taxon>
        <taxon>Kolteriales</taxon>
        <taxon>Kolteriaceae</taxon>
        <taxon>Kolteria</taxon>
    </lineage>
</organism>
<evidence type="ECO:0000256" key="1">
    <source>
        <dbReference type="ARBA" id="ARBA00005046"/>
    </source>
</evidence>
<name>A0A518BAT6_9BACT</name>
<dbReference type="EMBL" id="CP036279">
    <property type="protein sequence ID" value="QDU64099.1"/>
    <property type="molecule type" value="Genomic_DNA"/>
</dbReference>
<evidence type="ECO:0000256" key="11">
    <source>
        <dbReference type="ARBA" id="ARBA00049878"/>
    </source>
</evidence>
<dbReference type="Gene3D" id="3.90.1170.40">
    <property type="entry name" value="Molybdopterin biosynthesis MoaE subunit"/>
    <property type="match status" value="1"/>
</dbReference>
<evidence type="ECO:0000256" key="10">
    <source>
        <dbReference type="ARBA" id="ARBA00032474"/>
    </source>
</evidence>
<comment type="catalytic activity">
    <reaction evidence="11">
        <text>2 [molybdopterin-synthase sulfur-carrier protein]-C-terminal-Gly-aminoethanethioate + cyclic pyranopterin phosphate + H2O = molybdopterin + 2 [molybdopterin-synthase sulfur-carrier protein]-C-terminal Gly-Gly + 2 H(+)</text>
        <dbReference type="Rhea" id="RHEA:26333"/>
        <dbReference type="Rhea" id="RHEA-COMP:12202"/>
        <dbReference type="Rhea" id="RHEA-COMP:19907"/>
        <dbReference type="ChEBI" id="CHEBI:15377"/>
        <dbReference type="ChEBI" id="CHEBI:15378"/>
        <dbReference type="ChEBI" id="CHEBI:58698"/>
        <dbReference type="ChEBI" id="CHEBI:59648"/>
        <dbReference type="ChEBI" id="CHEBI:90778"/>
        <dbReference type="ChEBI" id="CHEBI:232372"/>
        <dbReference type="EC" id="2.8.1.12"/>
    </reaction>
</comment>
<dbReference type="OrthoDB" id="9803224at2"/>
<dbReference type="Proteomes" id="UP000317093">
    <property type="component" value="Chromosome"/>
</dbReference>
<dbReference type="Pfam" id="PF02391">
    <property type="entry name" value="MoaE"/>
    <property type="match status" value="1"/>
</dbReference>
<dbReference type="InterPro" id="IPR003448">
    <property type="entry name" value="Mopterin_biosynth_MoaE"/>
</dbReference>
<comment type="subunit">
    <text evidence="6">Heterotetramer of 2 MoaD subunits and 2 MoaE subunits. Also stable as homodimer. The enzyme changes between these two forms during catalysis.</text>
</comment>
<evidence type="ECO:0000256" key="6">
    <source>
        <dbReference type="ARBA" id="ARBA00026066"/>
    </source>
</evidence>
<evidence type="ECO:0000256" key="5">
    <source>
        <dbReference type="ARBA" id="ARBA00023150"/>
    </source>
</evidence>
<dbReference type="GO" id="GO:0030366">
    <property type="term" value="F:molybdopterin synthase activity"/>
    <property type="evidence" value="ECO:0007669"/>
    <property type="project" value="UniProtKB-EC"/>
</dbReference>
<comment type="pathway">
    <text evidence="1">Cofactor biosynthesis; molybdopterin biosynthesis.</text>
</comment>
<dbReference type="EC" id="2.8.1.12" evidence="3"/>
<evidence type="ECO:0000256" key="3">
    <source>
        <dbReference type="ARBA" id="ARBA00011950"/>
    </source>
</evidence>
<evidence type="ECO:0000256" key="4">
    <source>
        <dbReference type="ARBA" id="ARBA00013858"/>
    </source>
</evidence>
<keyword evidence="12" id="KW-0808">Transferase</keyword>
<dbReference type="RefSeq" id="WP_145262058.1">
    <property type="nucleotide sequence ID" value="NZ_CP036279.1"/>
</dbReference>
<dbReference type="CDD" id="cd00756">
    <property type="entry name" value="MoaE"/>
    <property type="match status" value="1"/>
</dbReference>
<evidence type="ECO:0000313" key="13">
    <source>
        <dbReference type="Proteomes" id="UP000317093"/>
    </source>
</evidence>
<keyword evidence="13" id="KW-1185">Reference proteome</keyword>
<evidence type="ECO:0000256" key="9">
    <source>
        <dbReference type="ARBA" id="ARBA00030781"/>
    </source>
</evidence>
<dbReference type="InterPro" id="IPR036563">
    <property type="entry name" value="MoaE_sf"/>
</dbReference>
<evidence type="ECO:0000256" key="7">
    <source>
        <dbReference type="ARBA" id="ARBA00029745"/>
    </source>
</evidence>
<dbReference type="SUPFAM" id="SSF54690">
    <property type="entry name" value="Molybdopterin synthase subunit MoaE"/>
    <property type="match status" value="1"/>
</dbReference>